<dbReference type="PROSITE" id="PS50231">
    <property type="entry name" value="RICIN_B_LECTIN"/>
    <property type="match status" value="1"/>
</dbReference>
<reference evidence="3 4" key="1">
    <citation type="submission" date="2020-08" db="EMBL/GenBank/DDBJ databases">
        <title>Sequencing the genomes of 1000 actinobacteria strains.</title>
        <authorList>
            <person name="Klenk H.-P."/>
        </authorList>
    </citation>
    <scope>NUCLEOTIDE SEQUENCE [LARGE SCALE GENOMIC DNA]</scope>
    <source>
        <strain evidence="3 4">DSM 44786</strain>
    </source>
</reference>
<keyword evidence="4" id="KW-1185">Reference proteome</keyword>
<accession>A0A7W7WH69</accession>
<dbReference type="EMBL" id="JACHJR010000001">
    <property type="protein sequence ID" value="MBB4947442.1"/>
    <property type="molecule type" value="Genomic_DNA"/>
</dbReference>
<dbReference type="CDD" id="cd00161">
    <property type="entry name" value="beta-trefoil_Ricin-like"/>
    <property type="match status" value="1"/>
</dbReference>
<proteinExistence type="predicted"/>
<evidence type="ECO:0000313" key="4">
    <source>
        <dbReference type="Proteomes" id="UP000573327"/>
    </source>
</evidence>
<feature type="domain" description="Ricin B lectin" evidence="2">
    <location>
        <begin position="186"/>
        <end position="323"/>
    </location>
</feature>
<dbReference type="AlphaFoldDB" id="A0A7W7WH69"/>
<dbReference type="Proteomes" id="UP000573327">
    <property type="component" value="Unassembled WGS sequence"/>
</dbReference>
<dbReference type="Pfam" id="PF00652">
    <property type="entry name" value="Ricin_B_lectin"/>
    <property type="match status" value="1"/>
</dbReference>
<dbReference type="SUPFAM" id="SSF50370">
    <property type="entry name" value="Ricin B-like lectins"/>
    <property type="match status" value="1"/>
</dbReference>
<evidence type="ECO:0000313" key="3">
    <source>
        <dbReference type="EMBL" id="MBB4947442.1"/>
    </source>
</evidence>
<dbReference type="Gene3D" id="2.80.10.50">
    <property type="match status" value="2"/>
</dbReference>
<evidence type="ECO:0000259" key="2">
    <source>
        <dbReference type="SMART" id="SM00458"/>
    </source>
</evidence>
<dbReference type="SMART" id="SM00458">
    <property type="entry name" value="RICIN"/>
    <property type="match status" value="1"/>
</dbReference>
<feature type="signal peptide" evidence="1">
    <location>
        <begin position="1"/>
        <end position="31"/>
    </location>
</feature>
<organism evidence="3 4">
    <name type="scientific">Kitasatospora gansuensis</name>
    <dbReference type="NCBI Taxonomy" id="258050"/>
    <lineage>
        <taxon>Bacteria</taxon>
        <taxon>Bacillati</taxon>
        <taxon>Actinomycetota</taxon>
        <taxon>Actinomycetes</taxon>
        <taxon>Kitasatosporales</taxon>
        <taxon>Streptomycetaceae</taxon>
        <taxon>Kitasatospora</taxon>
    </lineage>
</organism>
<feature type="chain" id="PRO_5038688352" description="Ricin B lectin domain-containing protein" evidence="1">
    <location>
        <begin position="32"/>
        <end position="334"/>
    </location>
</feature>
<evidence type="ECO:0000256" key="1">
    <source>
        <dbReference type="SAM" id="SignalP"/>
    </source>
</evidence>
<comment type="caution">
    <text evidence="3">The sequence shown here is derived from an EMBL/GenBank/DDBJ whole genome shotgun (WGS) entry which is preliminary data.</text>
</comment>
<gene>
    <name evidence="3" type="ORF">F4556_002977</name>
</gene>
<dbReference type="InterPro" id="IPR035992">
    <property type="entry name" value="Ricin_B-like_lectins"/>
</dbReference>
<keyword evidence="1" id="KW-0732">Signal</keyword>
<dbReference type="RefSeq" id="WP_184915423.1">
    <property type="nucleotide sequence ID" value="NZ_JACHJR010000001.1"/>
</dbReference>
<sequence length="334" mass="34637">MSPLTARPARLVGTLLASVALTCATASPAAAVTFIGQDVPTTVTVAPGATALVPWTYRNTGGPGLLPAAGTRVVFTAPGSSTFTAQTTVPSQYSPDGSGWLYNNLGLRNCMLGSGGRTLACEGYGVNGGNSGWPAGSYFRFWPQLTVAADAPAGTTLTPGRGTLDYRNPGSSTDYSIGDGTLNVATPAAAPRPGANAMCLDAAGRADGDNVTIRRCADRAEQRFVVENGRIKSADTVGRPTEMCVAATGTRENGDNVAVRPCVTGGPDRLDQTWVIDRGRVQLADTAGTITSMCLDIGGTRNDGDNARIWECVDHPNQRFVTQDGHLKVEDTLG</sequence>
<protein>
    <recommendedName>
        <fullName evidence="2">Ricin B lectin domain-containing protein</fullName>
    </recommendedName>
</protein>
<dbReference type="InterPro" id="IPR000772">
    <property type="entry name" value="Ricin_B_lectin"/>
</dbReference>
<name>A0A7W7WH69_9ACTN</name>